<dbReference type="Gene3D" id="3.40.50.2000">
    <property type="entry name" value="Glycogen Phosphorylase B"/>
    <property type="match status" value="2"/>
</dbReference>
<dbReference type="Pfam" id="PF13439">
    <property type="entry name" value="Glyco_transf_4"/>
    <property type="match status" value="1"/>
</dbReference>
<dbReference type="GO" id="GO:0016757">
    <property type="term" value="F:glycosyltransferase activity"/>
    <property type="evidence" value="ECO:0007669"/>
    <property type="project" value="TreeGrafter"/>
</dbReference>
<dbReference type="OrthoDB" id="512920at2759"/>
<feature type="region of interest" description="Disordered" evidence="1">
    <location>
        <begin position="511"/>
        <end position="574"/>
    </location>
</feature>
<dbReference type="InParanoid" id="A0A1Z5JP96"/>
<feature type="compositionally biased region" description="Low complexity" evidence="1">
    <location>
        <begin position="539"/>
        <end position="554"/>
    </location>
</feature>
<dbReference type="EMBL" id="BDSP01000095">
    <property type="protein sequence ID" value="GAX15726.1"/>
    <property type="molecule type" value="Genomic_DNA"/>
</dbReference>
<reference evidence="3 4" key="1">
    <citation type="journal article" date="2015" name="Plant Cell">
        <title>Oil accumulation by the oleaginous diatom Fistulifera solaris as revealed by the genome and transcriptome.</title>
        <authorList>
            <person name="Tanaka T."/>
            <person name="Maeda Y."/>
            <person name="Veluchamy A."/>
            <person name="Tanaka M."/>
            <person name="Abida H."/>
            <person name="Marechal E."/>
            <person name="Bowler C."/>
            <person name="Muto M."/>
            <person name="Sunaga Y."/>
            <person name="Tanaka M."/>
            <person name="Yoshino T."/>
            <person name="Taniguchi T."/>
            <person name="Fukuda Y."/>
            <person name="Nemoto M."/>
            <person name="Matsumoto M."/>
            <person name="Wong P.S."/>
            <person name="Aburatani S."/>
            <person name="Fujibuchi W."/>
        </authorList>
    </citation>
    <scope>NUCLEOTIDE SEQUENCE [LARGE SCALE GENOMIC DNA]</scope>
    <source>
        <strain evidence="3 4">JPCC DA0580</strain>
    </source>
</reference>
<keyword evidence="4" id="KW-1185">Reference proteome</keyword>
<evidence type="ECO:0000313" key="3">
    <source>
        <dbReference type="EMBL" id="GAX15726.1"/>
    </source>
</evidence>
<dbReference type="PANTHER" id="PTHR45947">
    <property type="entry name" value="SULFOQUINOVOSYL TRANSFERASE SQD2"/>
    <property type="match status" value="1"/>
</dbReference>
<proteinExistence type="predicted"/>
<evidence type="ECO:0000313" key="4">
    <source>
        <dbReference type="Proteomes" id="UP000198406"/>
    </source>
</evidence>
<protein>
    <recommendedName>
        <fullName evidence="2">Glycosyltransferase subfamily 4-like N-terminal domain-containing protein</fullName>
    </recommendedName>
</protein>
<feature type="compositionally biased region" description="Acidic residues" evidence="1">
    <location>
        <begin position="563"/>
        <end position="572"/>
    </location>
</feature>
<feature type="domain" description="Glycosyltransferase subfamily 4-like N-terminal" evidence="2">
    <location>
        <begin position="42"/>
        <end position="225"/>
    </location>
</feature>
<name>A0A1Z5JP96_FISSO</name>
<feature type="compositionally biased region" description="Low complexity" evidence="1">
    <location>
        <begin position="511"/>
        <end position="531"/>
    </location>
</feature>
<comment type="caution">
    <text evidence="3">The sequence shown here is derived from an EMBL/GenBank/DDBJ whole genome shotgun (WGS) entry which is preliminary data.</text>
</comment>
<organism evidence="3 4">
    <name type="scientific">Fistulifera solaris</name>
    <name type="common">Oleaginous diatom</name>
    <dbReference type="NCBI Taxonomy" id="1519565"/>
    <lineage>
        <taxon>Eukaryota</taxon>
        <taxon>Sar</taxon>
        <taxon>Stramenopiles</taxon>
        <taxon>Ochrophyta</taxon>
        <taxon>Bacillariophyta</taxon>
        <taxon>Bacillariophyceae</taxon>
        <taxon>Bacillariophycidae</taxon>
        <taxon>Naviculales</taxon>
        <taxon>Naviculaceae</taxon>
        <taxon>Fistulifera</taxon>
    </lineage>
</organism>
<dbReference type="AlphaFoldDB" id="A0A1Z5JP96"/>
<gene>
    <name evidence="3" type="ORF">FisN_3Hh201</name>
</gene>
<evidence type="ECO:0000259" key="2">
    <source>
        <dbReference type="Pfam" id="PF13439"/>
    </source>
</evidence>
<dbReference type="Proteomes" id="UP000198406">
    <property type="component" value="Unassembled WGS sequence"/>
</dbReference>
<sequence length="685" mass="76139">MTNAANTKAQGKAIAPLIESKGPAISSEIRVLLYTTCYNVIDGVTLTIRKLEQEILAAGHHVCILSTASGDPANTNMDGVHPNRRVVFIDDSVPIPFLHDENNPDLTYHVGFALSRSVRAQIEEFEPSIIHITVPDCTGCHLIQYAREKELPIMGTYHSNIPEYMEHYPGLSWLKIILGRYFRHQYNFLQTLYVPTPYIQKRLVDSYKMDSVTNLGIWGRGVDINSFHPYHRSLKYRHSLGIPDDCPVICWVGRLVSEKRPDIFANVVRRLHSAGVNFHALVIGAGACEDEIKQLPNTTFCGWMNMSELAVAYASSDVFLFPSAVETFGNVTLEAASSGLPVVVEEGCSGHLVSQGVNGFACPEGDSDAFYEATLQLVTDAKLRDACKIASREIAETMEKRSVVRAMLDNYAQVTDQFYTEYGGHHANRDRVYRKPNSFVAGNHPRPLIFVMVEYLTIVLFQVIWNMTNFFMSMQEMMLSFAGFANVSHHIPQQLPFHSVYVSSIEETVGMSTESETSSSSGSPRTVPSDSQSHQTDGSSPSMSRISSSSLADSTTECNNSISDDELSETEEGVLGHQGCAPEFNCARVDGRRFSHGVASVFVTFVEFQCLMESHIRNAVSGCCIPTFKRAVKRKNSSGDLQHLVEDSTHGRPLRSRLEMSGLIQPDGHRLRRQNHHTLESITTV</sequence>
<dbReference type="SUPFAM" id="SSF53756">
    <property type="entry name" value="UDP-Glycosyltransferase/glycogen phosphorylase"/>
    <property type="match status" value="1"/>
</dbReference>
<accession>A0A1Z5JP96</accession>
<dbReference type="PANTHER" id="PTHR45947:SF3">
    <property type="entry name" value="SULFOQUINOVOSYL TRANSFERASE SQD2"/>
    <property type="match status" value="1"/>
</dbReference>
<evidence type="ECO:0000256" key="1">
    <source>
        <dbReference type="SAM" id="MobiDB-lite"/>
    </source>
</evidence>
<dbReference type="InterPro" id="IPR028098">
    <property type="entry name" value="Glyco_trans_4-like_N"/>
</dbReference>
<dbReference type="Pfam" id="PF13692">
    <property type="entry name" value="Glyco_trans_1_4"/>
    <property type="match status" value="1"/>
</dbReference>
<dbReference type="InterPro" id="IPR050194">
    <property type="entry name" value="Glycosyltransferase_grp1"/>
</dbReference>